<organism evidence="5 6">
    <name type="scientific">Operophtera brumata</name>
    <name type="common">Winter moth</name>
    <name type="synonym">Phalaena brumata</name>
    <dbReference type="NCBI Taxonomy" id="104452"/>
    <lineage>
        <taxon>Eukaryota</taxon>
        <taxon>Metazoa</taxon>
        <taxon>Ecdysozoa</taxon>
        <taxon>Arthropoda</taxon>
        <taxon>Hexapoda</taxon>
        <taxon>Insecta</taxon>
        <taxon>Pterygota</taxon>
        <taxon>Neoptera</taxon>
        <taxon>Endopterygota</taxon>
        <taxon>Lepidoptera</taxon>
        <taxon>Glossata</taxon>
        <taxon>Ditrysia</taxon>
        <taxon>Geometroidea</taxon>
        <taxon>Geometridae</taxon>
        <taxon>Larentiinae</taxon>
        <taxon>Operophtera</taxon>
    </lineage>
</organism>
<dbReference type="GO" id="GO:0030672">
    <property type="term" value="C:synaptic vesicle membrane"/>
    <property type="evidence" value="ECO:0007669"/>
    <property type="project" value="TreeGrafter"/>
</dbReference>
<dbReference type="InterPro" id="IPR014770">
    <property type="entry name" value="Munc13_1"/>
</dbReference>
<evidence type="ECO:0000313" key="6">
    <source>
        <dbReference type="Proteomes" id="UP000037510"/>
    </source>
</evidence>
<dbReference type="GO" id="GO:0061789">
    <property type="term" value="P:dense core granule priming"/>
    <property type="evidence" value="ECO:0007669"/>
    <property type="project" value="TreeGrafter"/>
</dbReference>
<dbReference type="GO" id="GO:0016081">
    <property type="term" value="P:synaptic vesicle docking"/>
    <property type="evidence" value="ECO:0007669"/>
    <property type="project" value="TreeGrafter"/>
</dbReference>
<keyword evidence="2" id="KW-0863">Zinc-finger</keyword>
<dbReference type="STRING" id="104452.A0A0L7LVK3"/>
<dbReference type="PANTHER" id="PTHR10480:SF12">
    <property type="entry name" value="UNC-13, ISOFORM E"/>
    <property type="match status" value="1"/>
</dbReference>
<evidence type="ECO:0000256" key="2">
    <source>
        <dbReference type="ARBA" id="ARBA00022771"/>
    </source>
</evidence>
<dbReference type="GO" id="GO:0099525">
    <property type="term" value="P:presynaptic dense core vesicle exocytosis"/>
    <property type="evidence" value="ECO:0007669"/>
    <property type="project" value="TreeGrafter"/>
</dbReference>
<dbReference type="GO" id="GO:0031594">
    <property type="term" value="C:neuromuscular junction"/>
    <property type="evidence" value="ECO:0007669"/>
    <property type="project" value="TreeGrafter"/>
</dbReference>
<dbReference type="Gene3D" id="1.10.357.50">
    <property type="match status" value="1"/>
</dbReference>
<evidence type="ECO:0000256" key="1">
    <source>
        <dbReference type="ARBA" id="ARBA00022737"/>
    </source>
</evidence>
<dbReference type="GO" id="GO:0043195">
    <property type="term" value="C:terminal bouton"/>
    <property type="evidence" value="ECO:0007669"/>
    <property type="project" value="TreeGrafter"/>
</dbReference>
<dbReference type="GO" id="GO:0008270">
    <property type="term" value="F:zinc ion binding"/>
    <property type="evidence" value="ECO:0007669"/>
    <property type="project" value="UniProtKB-KW"/>
</dbReference>
<dbReference type="Pfam" id="PF06292">
    <property type="entry name" value="MUN"/>
    <property type="match status" value="1"/>
</dbReference>
<comment type="caution">
    <text evidence="5">The sequence shown here is derived from an EMBL/GenBank/DDBJ whole genome shotgun (WGS) entry which is preliminary data.</text>
</comment>
<dbReference type="InterPro" id="IPR010439">
    <property type="entry name" value="MUN_dom"/>
</dbReference>
<dbReference type="GO" id="GO:0017075">
    <property type="term" value="F:syntaxin-1 binding"/>
    <property type="evidence" value="ECO:0007669"/>
    <property type="project" value="TreeGrafter"/>
</dbReference>
<feature type="domain" description="MHD2" evidence="4">
    <location>
        <begin position="409"/>
        <end position="529"/>
    </location>
</feature>
<keyword evidence="1" id="KW-0677">Repeat</keyword>
<keyword evidence="2" id="KW-0862">Zinc</keyword>
<feature type="non-terminal residue" evidence="5">
    <location>
        <position position="1"/>
    </location>
</feature>
<dbReference type="SUPFAM" id="SSF49562">
    <property type="entry name" value="C2 domain (Calcium/lipid-binding domain, CaLB)"/>
    <property type="match status" value="1"/>
</dbReference>
<keyword evidence="6" id="KW-1185">Reference proteome</keyword>
<dbReference type="InterPro" id="IPR035892">
    <property type="entry name" value="C2_domain_sf"/>
</dbReference>
<evidence type="ECO:0000259" key="4">
    <source>
        <dbReference type="PROSITE" id="PS51259"/>
    </source>
</evidence>
<evidence type="ECO:0008006" key="7">
    <source>
        <dbReference type="Google" id="ProtNLM"/>
    </source>
</evidence>
<dbReference type="PANTHER" id="PTHR10480">
    <property type="entry name" value="PROTEIN UNC-13 HOMOLOG"/>
    <property type="match status" value="1"/>
</dbReference>
<evidence type="ECO:0000313" key="5">
    <source>
        <dbReference type="EMBL" id="KOB79507.1"/>
    </source>
</evidence>
<keyword evidence="2" id="KW-0479">Metal-binding</keyword>
<dbReference type="PROSITE" id="PS51259">
    <property type="entry name" value="MHD2"/>
    <property type="match status" value="1"/>
</dbReference>
<reference evidence="5 6" key="1">
    <citation type="journal article" date="2015" name="Genome Biol. Evol.">
        <title>The genome of winter moth (Operophtera brumata) provides a genomic perspective on sexual dimorphism and phenology.</title>
        <authorList>
            <person name="Derks M.F."/>
            <person name="Smit S."/>
            <person name="Salis L."/>
            <person name="Schijlen E."/>
            <person name="Bossers A."/>
            <person name="Mateman C."/>
            <person name="Pijl A.S."/>
            <person name="de Ridder D."/>
            <person name="Groenen M.A."/>
            <person name="Visser M.E."/>
            <person name="Megens H.J."/>
        </authorList>
    </citation>
    <scope>NUCLEOTIDE SEQUENCE [LARGE SCALE GENOMIC DNA]</scope>
    <source>
        <strain evidence="5">WM2013NL</strain>
        <tissue evidence="5">Head and thorax</tissue>
    </source>
</reference>
<dbReference type="Gene3D" id="1.20.58.1100">
    <property type="match status" value="1"/>
</dbReference>
<name>A0A0L7LVK3_OPEBR</name>
<proteinExistence type="predicted"/>
<dbReference type="FunFam" id="1.20.58.1100:FF:000002">
    <property type="entry name" value="Unc-13, isoform C"/>
    <property type="match status" value="1"/>
</dbReference>
<sequence length="679" mass="77220">YTCLHENLFHYLCEDNGGAVTLPAARGDDAWKVYFNENPEEIVDEHFHCLSTKYLCAGVPAVMSTLLANINAYYAHTTASSAVSASDRFAASNFGKEKFVKLLDQLHNSLRIDLSMYRNNFPASSAEKLMDLKSTFLFENCYELYNREFQLSAATMWSLFAVDMKYALEEHEQHRLCKSSAYMNLHFKVKWLHTNYVKDVPPYCGAVPEYPAWFEPFVMQWLNENDDVSLDFPQLKTDYSPQFQKSSEHALFSNSVVDVFTQLTQCFDVVSKLECPDPEIWKRYMKRFAKTIVKVLVAYADIVKKEFPEHLKEEKVACILMNNIQQLRVQLEKMFEAMGGTKLERDAADILNDLQQTLNNTLDELASMFAISLETRITASVKELGDLLQKVGGGGVPGQPQPPAHHEADEVLRPLMDILDGSLTMYAESCEKTVLKRLLKELWKIVMKILEKTVVLPPMTDKTHLSAEKSLSPKQCAVLDAALDTIKLYFHAGGNGLKKTFLEKSPELQSLRYALSLYTQTTDTLIRTFVTSQQNQVVAANDLKWVIQSGMFRPFIEVNLIGPHLADKKRKFATNMVSATEQMDLFELHVCIRDYCFAREDRLVGVAIMRLSDIAEQKFDNQGSCACWLPLGTRIKMDETGWTILRILSQRHSDEVAREFVKLKSEMRSEAPIGTPGPS</sequence>
<dbReference type="EMBL" id="JTDY01000005">
    <property type="protein sequence ID" value="KOB79507.1"/>
    <property type="molecule type" value="Genomic_DNA"/>
</dbReference>
<dbReference type="InterPro" id="IPR027080">
    <property type="entry name" value="Unc-13"/>
</dbReference>
<dbReference type="GO" id="GO:0005516">
    <property type="term" value="F:calmodulin binding"/>
    <property type="evidence" value="ECO:0007669"/>
    <property type="project" value="TreeGrafter"/>
</dbReference>
<dbReference type="FunFam" id="1.10.357.50:FF:000001">
    <property type="entry name" value="Protein unc-13 homolog B"/>
    <property type="match status" value="1"/>
</dbReference>
<dbReference type="GO" id="GO:0019992">
    <property type="term" value="F:diacylglycerol binding"/>
    <property type="evidence" value="ECO:0007669"/>
    <property type="project" value="InterPro"/>
</dbReference>
<dbReference type="PROSITE" id="PS51258">
    <property type="entry name" value="MHD1"/>
    <property type="match status" value="1"/>
</dbReference>
<protein>
    <recommendedName>
        <fullName evidence="7">MHD1 domain-containing protein</fullName>
    </recommendedName>
</protein>
<feature type="domain" description="MHD1" evidence="3">
    <location>
        <begin position="162"/>
        <end position="303"/>
    </location>
</feature>
<dbReference type="Proteomes" id="UP000037510">
    <property type="component" value="Unassembled WGS sequence"/>
</dbReference>
<accession>A0A0L7LVK3</accession>
<gene>
    <name evidence="5" type="ORF">OBRU01_00135</name>
</gene>
<dbReference type="GO" id="GO:0098831">
    <property type="term" value="C:presynaptic active zone cytoplasmic component"/>
    <property type="evidence" value="ECO:0007669"/>
    <property type="project" value="TreeGrafter"/>
</dbReference>
<evidence type="ECO:0000259" key="3">
    <source>
        <dbReference type="PROSITE" id="PS51258"/>
    </source>
</evidence>
<dbReference type="InterPro" id="IPR014772">
    <property type="entry name" value="Munc13_dom-2"/>
</dbReference>
<dbReference type="GO" id="GO:0035249">
    <property type="term" value="P:synaptic transmission, glutamatergic"/>
    <property type="evidence" value="ECO:0007669"/>
    <property type="project" value="TreeGrafter"/>
</dbReference>
<dbReference type="AlphaFoldDB" id="A0A0L7LVK3"/>
<dbReference type="GO" id="GO:0016082">
    <property type="term" value="P:synaptic vesicle priming"/>
    <property type="evidence" value="ECO:0007669"/>
    <property type="project" value="TreeGrafter"/>
</dbReference>
<dbReference type="GO" id="GO:0042734">
    <property type="term" value="C:presynaptic membrane"/>
    <property type="evidence" value="ECO:0007669"/>
    <property type="project" value="TreeGrafter"/>
</dbReference>